<sequence>MERELAAVYGPDVKIEGLSRDSGGASRLTSAFDAVTAAGRVPLILRQTTPGAEVVTSPLAREAALMRAARTAGVPVPEIVAEGEDFIVMERVEGETIPRRILRAPELAQARERLAGECGTILAALHTIPPATIADLPEEDELARWSGVLAELGEPHPVLELAFRRLELARPAPERTVVVHGDFRNGNLIVGPDGVRAVLDWELSHLGDPLEDLGWLCAKAWRFGSASPVGGFGPYEQLVEAYERASGTTIDLEALRWWETFAGLKWAVICVMQARRHLSGGERSVELAALGRRVAENEWDLLHSLP</sequence>
<dbReference type="EMBL" id="BAAAUV010000009">
    <property type="protein sequence ID" value="GAA3216922.1"/>
    <property type="molecule type" value="Genomic_DNA"/>
</dbReference>
<dbReference type="InterPro" id="IPR051678">
    <property type="entry name" value="AGP_Transferase"/>
</dbReference>
<reference evidence="3" key="1">
    <citation type="journal article" date="2019" name="Int. J. Syst. Evol. Microbiol.">
        <title>The Global Catalogue of Microorganisms (GCM) 10K type strain sequencing project: providing services to taxonomists for standard genome sequencing and annotation.</title>
        <authorList>
            <consortium name="The Broad Institute Genomics Platform"/>
            <consortium name="The Broad Institute Genome Sequencing Center for Infectious Disease"/>
            <person name="Wu L."/>
            <person name="Ma J."/>
        </authorList>
    </citation>
    <scope>NUCLEOTIDE SEQUENCE [LARGE SCALE GENOMIC DNA]</scope>
    <source>
        <strain evidence="3">JCM 9377</strain>
    </source>
</reference>
<dbReference type="Proteomes" id="UP001501237">
    <property type="component" value="Unassembled WGS sequence"/>
</dbReference>
<dbReference type="SUPFAM" id="SSF56112">
    <property type="entry name" value="Protein kinase-like (PK-like)"/>
    <property type="match status" value="1"/>
</dbReference>
<dbReference type="InterPro" id="IPR002575">
    <property type="entry name" value="Aminoglycoside_PTrfase"/>
</dbReference>
<evidence type="ECO:0000259" key="1">
    <source>
        <dbReference type="Pfam" id="PF01636"/>
    </source>
</evidence>
<gene>
    <name evidence="2" type="ORF">GCM10010468_39320</name>
</gene>
<dbReference type="PANTHER" id="PTHR21310">
    <property type="entry name" value="AMINOGLYCOSIDE PHOSPHOTRANSFERASE-RELATED-RELATED"/>
    <property type="match status" value="1"/>
</dbReference>
<dbReference type="InterPro" id="IPR041726">
    <property type="entry name" value="ACAD10_11_N"/>
</dbReference>
<feature type="domain" description="Aminoglycoside phosphotransferase" evidence="1">
    <location>
        <begin position="20"/>
        <end position="258"/>
    </location>
</feature>
<dbReference type="InterPro" id="IPR011009">
    <property type="entry name" value="Kinase-like_dom_sf"/>
</dbReference>
<name>A0ABP6QB26_9ACTN</name>
<protein>
    <submittedName>
        <fullName evidence="2">Phosphotransferase family protein</fullName>
    </submittedName>
</protein>
<keyword evidence="3" id="KW-1185">Reference proteome</keyword>
<dbReference type="PANTHER" id="PTHR21310:SF57">
    <property type="entry name" value="BLR2944 PROTEIN"/>
    <property type="match status" value="1"/>
</dbReference>
<dbReference type="RefSeq" id="WP_344830186.1">
    <property type="nucleotide sequence ID" value="NZ_BAAAUV010000009.1"/>
</dbReference>
<dbReference type="Gene3D" id="3.30.200.20">
    <property type="entry name" value="Phosphorylase Kinase, domain 1"/>
    <property type="match status" value="1"/>
</dbReference>
<dbReference type="Gene3D" id="3.90.1200.10">
    <property type="match status" value="1"/>
</dbReference>
<comment type="caution">
    <text evidence="2">The sequence shown here is derived from an EMBL/GenBank/DDBJ whole genome shotgun (WGS) entry which is preliminary data.</text>
</comment>
<accession>A0ABP6QB26</accession>
<proteinExistence type="predicted"/>
<dbReference type="Pfam" id="PF01636">
    <property type="entry name" value="APH"/>
    <property type="match status" value="1"/>
</dbReference>
<dbReference type="CDD" id="cd05154">
    <property type="entry name" value="ACAD10_11_N-like"/>
    <property type="match status" value="1"/>
</dbReference>
<organism evidence="2 3">
    <name type="scientific">Actinocorallia longicatena</name>
    <dbReference type="NCBI Taxonomy" id="111803"/>
    <lineage>
        <taxon>Bacteria</taxon>
        <taxon>Bacillati</taxon>
        <taxon>Actinomycetota</taxon>
        <taxon>Actinomycetes</taxon>
        <taxon>Streptosporangiales</taxon>
        <taxon>Thermomonosporaceae</taxon>
        <taxon>Actinocorallia</taxon>
    </lineage>
</organism>
<evidence type="ECO:0000313" key="2">
    <source>
        <dbReference type="EMBL" id="GAA3216922.1"/>
    </source>
</evidence>
<evidence type="ECO:0000313" key="3">
    <source>
        <dbReference type="Proteomes" id="UP001501237"/>
    </source>
</evidence>